<dbReference type="Proteomes" id="UP000462066">
    <property type="component" value="Unassembled WGS sequence"/>
</dbReference>
<keyword evidence="2" id="KW-0808">Transferase</keyword>
<feature type="domain" description="Methyltransferase" evidence="1">
    <location>
        <begin position="57"/>
        <end position="148"/>
    </location>
</feature>
<dbReference type="GO" id="GO:0008168">
    <property type="term" value="F:methyltransferase activity"/>
    <property type="evidence" value="ECO:0007669"/>
    <property type="project" value="UniProtKB-KW"/>
</dbReference>
<dbReference type="Gene3D" id="3.40.50.150">
    <property type="entry name" value="Vaccinia Virus protein VP39"/>
    <property type="match status" value="1"/>
</dbReference>
<dbReference type="SUPFAM" id="SSF53335">
    <property type="entry name" value="S-adenosyl-L-methionine-dependent methyltransferases"/>
    <property type="match status" value="1"/>
</dbReference>
<evidence type="ECO:0000313" key="2">
    <source>
        <dbReference type="EMBL" id="KAF1684804.1"/>
    </source>
</evidence>
<keyword evidence="3" id="KW-1185">Reference proteome</keyword>
<protein>
    <submittedName>
        <fullName evidence="2">SAM-dependent methyltransferase</fullName>
    </submittedName>
</protein>
<reference evidence="2 3" key="1">
    <citation type="submission" date="2017-10" db="EMBL/GenBank/DDBJ databases">
        <title>Whole genome sequencing of Pseudoxanthomonas broegbernensis DSM 12573(T).</title>
        <authorList>
            <person name="Kumar S."/>
            <person name="Bansal K."/>
            <person name="Kaur A."/>
            <person name="Patil P."/>
            <person name="Sharma S."/>
            <person name="Patil P.B."/>
        </authorList>
    </citation>
    <scope>NUCLEOTIDE SEQUENCE [LARGE SCALE GENOMIC DNA]</scope>
    <source>
        <strain evidence="2 3">DSM 12573</strain>
    </source>
</reference>
<proteinExistence type="predicted"/>
<evidence type="ECO:0000259" key="1">
    <source>
        <dbReference type="Pfam" id="PF13649"/>
    </source>
</evidence>
<organism evidence="2 3">
    <name type="scientific">Pseudoxanthomonas broegbernensis</name>
    <dbReference type="NCBI Taxonomy" id="83619"/>
    <lineage>
        <taxon>Bacteria</taxon>
        <taxon>Pseudomonadati</taxon>
        <taxon>Pseudomonadota</taxon>
        <taxon>Gammaproteobacteria</taxon>
        <taxon>Lysobacterales</taxon>
        <taxon>Lysobacteraceae</taxon>
        <taxon>Pseudoxanthomonas</taxon>
    </lineage>
</organism>
<dbReference type="PANTHER" id="PTHR43591">
    <property type="entry name" value="METHYLTRANSFERASE"/>
    <property type="match status" value="1"/>
</dbReference>
<keyword evidence="2" id="KW-0489">Methyltransferase</keyword>
<name>A0A7V8GK29_9GAMM</name>
<dbReference type="RefSeq" id="WP_162312194.1">
    <property type="nucleotide sequence ID" value="NZ_JACHGU010000012.1"/>
</dbReference>
<dbReference type="InterPro" id="IPR041698">
    <property type="entry name" value="Methyltransf_25"/>
</dbReference>
<comment type="caution">
    <text evidence="2">The sequence shown here is derived from an EMBL/GenBank/DDBJ whole genome shotgun (WGS) entry which is preliminary data.</text>
</comment>
<dbReference type="AlphaFoldDB" id="A0A7V8GK29"/>
<evidence type="ECO:0000313" key="3">
    <source>
        <dbReference type="Proteomes" id="UP000462066"/>
    </source>
</evidence>
<dbReference type="EMBL" id="MWIP01000022">
    <property type="protein sequence ID" value="KAF1684804.1"/>
    <property type="molecule type" value="Genomic_DNA"/>
</dbReference>
<dbReference type="GO" id="GO:0032259">
    <property type="term" value="P:methylation"/>
    <property type="evidence" value="ECO:0007669"/>
    <property type="project" value="UniProtKB-KW"/>
</dbReference>
<accession>A0A7V8GK29</accession>
<sequence>MSQEEKPQFDAYAGSYDALHKGSIKTSGEEPAYFAEYKIKYIADSLGANATKKRLSVLDFGCGIGNSLPHLARVFPNAELRGADVSSESLQVARQSNPQVEFSLLTDGRIPLPDQSQDLVMAACVYHHIPPGERQLWTKEIRRVLKPGATFFIFEHNPLNPLTRHAVRSCEFDEDAILLSRKESLSLLSQAGMKDASIDYIVFFPRFLSLMRPFERHLGWLPLGAQYVAYARA</sequence>
<dbReference type="InterPro" id="IPR029063">
    <property type="entry name" value="SAM-dependent_MTases_sf"/>
</dbReference>
<gene>
    <name evidence="2" type="ORF">B1992_14335</name>
</gene>
<dbReference type="Pfam" id="PF13649">
    <property type="entry name" value="Methyltransf_25"/>
    <property type="match status" value="1"/>
</dbReference>
<dbReference type="CDD" id="cd02440">
    <property type="entry name" value="AdoMet_MTases"/>
    <property type="match status" value="1"/>
</dbReference>